<dbReference type="GO" id="GO:0016055">
    <property type="term" value="P:Wnt signaling pathway"/>
    <property type="evidence" value="ECO:0007669"/>
    <property type="project" value="InterPro"/>
</dbReference>
<dbReference type="GO" id="GO:0061355">
    <property type="term" value="P:Wnt protein secretion"/>
    <property type="evidence" value="ECO:0007669"/>
    <property type="project" value="TreeGrafter"/>
</dbReference>
<comment type="subcellular location">
    <subcellularLocation>
        <location evidence="1">Endosome membrane</location>
        <topology evidence="1">Multi-pass membrane protein</topology>
    </subcellularLocation>
</comment>
<organism evidence="7 8">
    <name type="scientific">Teladorsagia circumcincta</name>
    <name type="common">Brown stomach worm</name>
    <name type="synonym">Ostertagia circumcincta</name>
    <dbReference type="NCBI Taxonomy" id="45464"/>
    <lineage>
        <taxon>Eukaryota</taxon>
        <taxon>Metazoa</taxon>
        <taxon>Ecdysozoa</taxon>
        <taxon>Nematoda</taxon>
        <taxon>Chromadorea</taxon>
        <taxon>Rhabditida</taxon>
        <taxon>Rhabditina</taxon>
        <taxon>Rhabditomorpha</taxon>
        <taxon>Strongyloidea</taxon>
        <taxon>Trichostrongylidae</taxon>
        <taxon>Teladorsagia</taxon>
    </lineage>
</organism>
<evidence type="ECO:0000256" key="1">
    <source>
        <dbReference type="ARBA" id="ARBA00004337"/>
    </source>
</evidence>
<dbReference type="PANTHER" id="PTHR13449">
    <property type="entry name" value="INTEGRAL MEMBRANE PROTEIN GPR177"/>
    <property type="match status" value="1"/>
</dbReference>
<evidence type="ECO:0000256" key="3">
    <source>
        <dbReference type="ARBA" id="ARBA00022989"/>
    </source>
</evidence>
<keyword evidence="8" id="KW-1185">Reference proteome</keyword>
<keyword evidence="2 5" id="KW-0812">Transmembrane</keyword>
<evidence type="ECO:0000256" key="2">
    <source>
        <dbReference type="ARBA" id="ARBA00022692"/>
    </source>
</evidence>
<dbReference type="OrthoDB" id="5804250at2759"/>
<dbReference type="AlphaFoldDB" id="A0A2G9U717"/>
<reference evidence="7 8" key="1">
    <citation type="submission" date="2015-09" db="EMBL/GenBank/DDBJ databases">
        <title>Draft genome of the parasitic nematode Teladorsagia circumcincta isolate WARC Sus (inbred).</title>
        <authorList>
            <person name="Mitreva M."/>
        </authorList>
    </citation>
    <scope>NUCLEOTIDE SEQUENCE [LARGE SCALE GENOMIC DNA]</scope>
    <source>
        <strain evidence="7 8">S</strain>
    </source>
</reference>
<accession>A0A2G9U717</accession>
<feature type="transmembrane region" description="Helical" evidence="5">
    <location>
        <begin position="59"/>
        <end position="80"/>
    </location>
</feature>
<feature type="transmembrane region" description="Helical" evidence="5">
    <location>
        <begin position="20"/>
        <end position="39"/>
    </location>
</feature>
<dbReference type="EMBL" id="KZ348586">
    <property type="protein sequence ID" value="PIO65984.1"/>
    <property type="molecule type" value="Genomic_DNA"/>
</dbReference>
<keyword evidence="3 5" id="KW-1133">Transmembrane helix</keyword>
<name>A0A2G9U717_TELCI</name>
<evidence type="ECO:0000259" key="6">
    <source>
        <dbReference type="Pfam" id="PF06664"/>
    </source>
</evidence>
<evidence type="ECO:0000313" key="8">
    <source>
        <dbReference type="Proteomes" id="UP000230423"/>
    </source>
</evidence>
<dbReference type="GO" id="GO:0010008">
    <property type="term" value="C:endosome membrane"/>
    <property type="evidence" value="ECO:0007669"/>
    <property type="project" value="UniProtKB-SubCell"/>
</dbReference>
<gene>
    <name evidence="7" type="ORF">TELCIR_12320</name>
</gene>
<dbReference type="InterPro" id="IPR009551">
    <property type="entry name" value="Wntless"/>
</dbReference>
<dbReference type="PANTHER" id="PTHR13449:SF2">
    <property type="entry name" value="PROTEIN WNTLESS HOMOLOG"/>
    <property type="match status" value="1"/>
</dbReference>
<dbReference type="Proteomes" id="UP000230423">
    <property type="component" value="Unassembled WGS sequence"/>
</dbReference>
<sequence length="118" mass="13060">MRKQRQKSVGRSTSRKVVFMNVEGAVVAGEGIVMTVLYGEAQIHSDEPEESVLAHSTSAFFTGTFGMWNIYVLLLLAMYAPSHKCYSGMTELVDENEDLMDGTYEANPLTTFLKPATD</sequence>
<dbReference type="GO" id="GO:0006886">
    <property type="term" value="P:intracellular protein transport"/>
    <property type="evidence" value="ECO:0007669"/>
    <property type="project" value="TreeGrafter"/>
</dbReference>
<evidence type="ECO:0000256" key="5">
    <source>
        <dbReference type="SAM" id="Phobius"/>
    </source>
</evidence>
<proteinExistence type="predicted"/>
<protein>
    <recommendedName>
        <fullName evidence="6">Wntless-like transmembrane domain-containing protein</fullName>
    </recommendedName>
</protein>
<feature type="domain" description="Wntless-like transmembrane" evidence="6">
    <location>
        <begin position="25"/>
        <end position="83"/>
    </location>
</feature>
<dbReference type="GO" id="GO:0017147">
    <property type="term" value="F:Wnt-protein binding"/>
    <property type="evidence" value="ECO:0007669"/>
    <property type="project" value="InterPro"/>
</dbReference>
<keyword evidence="4 5" id="KW-0472">Membrane</keyword>
<evidence type="ECO:0000313" key="7">
    <source>
        <dbReference type="EMBL" id="PIO65984.1"/>
    </source>
</evidence>
<evidence type="ECO:0000256" key="4">
    <source>
        <dbReference type="ARBA" id="ARBA00023136"/>
    </source>
</evidence>
<dbReference type="InterPro" id="IPR047843">
    <property type="entry name" value="WLS-like_TM"/>
</dbReference>
<dbReference type="Pfam" id="PF06664">
    <property type="entry name" value="WLS-like_TM"/>
    <property type="match status" value="1"/>
</dbReference>